<gene>
    <name evidence="7" type="primary">ispD</name>
    <name evidence="8" type="ORF">F8377_07905</name>
</gene>
<dbReference type="CDD" id="cd02516">
    <property type="entry name" value="CDP-ME_synthetase"/>
    <property type="match status" value="1"/>
</dbReference>
<comment type="function">
    <text evidence="7">Catalyzes the formation of 4-diphosphocytidyl-2-C-methyl-D-erythritol from CTP and 2-C-methyl-D-erythritol 4-phosphate (MEP).</text>
</comment>
<feature type="site" description="Transition state stabilizer" evidence="7">
    <location>
        <position position="24"/>
    </location>
</feature>
<evidence type="ECO:0000313" key="8">
    <source>
        <dbReference type="EMBL" id="KAB3519832.1"/>
    </source>
</evidence>
<reference evidence="8 9" key="1">
    <citation type="submission" date="2019-10" db="EMBL/GenBank/DDBJ databases">
        <title>Corynebacterium sp novel species isolated from the respiratory tract of Marmot.</title>
        <authorList>
            <person name="Zhang G."/>
        </authorList>
    </citation>
    <scope>NUCLEOTIDE SEQUENCE [LARGE SCALE GENOMIC DNA]</scope>
    <source>
        <strain evidence="8 9">336</strain>
    </source>
</reference>
<dbReference type="InterPro" id="IPR034683">
    <property type="entry name" value="IspD/TarI"/>
</dbReference>
<comment type="pathway">
    <text evidence="2 7">Isoprenoid biosynthesis; isopentenyl diphosphate biosynthesis via DXP pathway; isopentenyl diphosphate from 1-deoxy-D-xylulose 5-phosphate: step 2/6.</text>
</comment>
<dbReference type="Pfam" id="PF01128">
    <property type="entry name" value="IspD"/>
    <property type="match status" value="1"/>
</dbReference>
<protein>
    <recommendedName>
        <fullName evidence="7">2-C-methyl-D-erythritol 4-phosphate cytidylyltransferase</fullName>
        <ecNumber evidence="7">2.7.7.60</ecNumber>
    </recommendedName>
    <alternativeName>
        <fullName evidence="7">4-diphosphocytidyl-2C-methyl-D-erythritol synthase</fullName>
    </alternativeName>
    <alternativeName>
        <fullName evidence="7">MEP cytidylyltransferase</fullName>
        <shortName evidence="7">MCT</shortName>
    </alternativeName>
</protein>
<evidence type="ECO:0000313" key="9">
    <source>
        <dbReference type="Proteomes" id="UP000436181"/>
    </source>
</evidence>
<evidence type="ECO:0000256" key="5">
    <source>
        <dbReference type="ARBA" id="ARBA00022695"/>
    </source>
</evidence>
<evidence type="ECO:0000256" key="7">
    <source>
        <dbReference type="HAMAP-Rule" id="MF_00108"/>
    </source>
</evidence>
<name>A0ABQ6VC83_9CORY</name>
<dbReference type="SUPFAM" id="SSF53448">
    <property type="entry name" value="Nucleotide-diphospho-sugar transferases"/>
    <property type="match status" value="1"/>
</dbReference>
<keyword evidence="4 7" id="KW-0808">Transferase</keyword>
<keyword evidence="6 7" id="KW-0414">Isoprene biosynthesis</keyword>
<sequence length="244" mass="26160">MSVRTLALIAAAGSGTRLGFSTPKAFVELAGRTLLERSLDLIHDAHRVSHTLVIASADMMPRAQALLDNPENLRRWQGMRVGLVRGGRERVDSVYQGLLALEREYGRDDSLVLIHDAARCLTPSSMVAGVVDHATDVLARGTAVGAIPVVPVADTIKVVEQGQVVSTPPRESLRAVQTPQGFALDRLLEANEAYQASAGPLATDDASLMEMAGLPVSVVDGDARAMKITTPSDYRMAQLLLEER</sequence>
<evidence type="ECO:0000256" key="2">
    <source>
        <dbReference type="ARBA" id="ARBA00004787"/>
    </source>
</evidence>
<evidence type="ECO:0000256" key="3">
    <source>
        <dbReference type="ARBA" id="ARBA00009789"/>
    </source>
</evidence>
<comment type="catalytic activity">
    <reaction evidence="1 7">
        <text>2-C-methyl-D-erythritol 4-phosphate + CTP + H(+) = 4-CDP-2-C-methyl-D-erythritol + diphosphate</text>
        <dbReference type="Rhea" id="RHEA:13429"/>
        <dbReference type="ChEBI" id="CHEBI:15378"/>
        <dbReference type="ChEBI" id="CHEBI:33019"/>
        <dbReference type="ChEBI" id="CHEBI:37563"/>
        <dbReference type="ChEBI" id="CHEBI:57823"/>
        <dbReference type="ChEBI" id="CHEBI:58262"/>
        <dbReference type="EC" id="2.7.7.60"/>
    </reaction>
</comment>
<comment type="similarity">
    <text evidence="3 7">Belongs to the IspD/TarI cytidylyltransferase family. IspD subfamily.</text>
</comment>
<proteinExistence type="inferred from homology"/>
<dbReference type="Gene3D" id="3.90.550.10">
    <property type="entry name" value="Spore Coat Polysaccharide Biosynthesis Protein SpsA, Chain A"/>
    <property type="match status" value="1"/>
</dbReference>
<dbReference type="HAMAP" id="MF_00108">
    <property type="entry name" value="IspD"/>
    <property type="match status" value="1"/>
</dbReference>
<accession>A0ABQ6VC83</accession>
<dbReference type="GO" id="GO:0050518">
    <property type="term" value="F:2-C-methyl-D-erythritol 4-phosphate cytidylyltransferase activity"/>
    <property type="evidence" value="ECO:0007669"/>
    <property type="project" value="UniProtKB-EC"/>
</dbReference>
<dbReference type="InterPro" id="IPR029044">
    <property type="entry name" value="Nucleotide-diphossugar_trans"/>
</dbReference>
<dbReference type="NCBIfam" id="TIGR00453">
    <property type="entry name" value="ispD"/>
    <property type="match status" value="1"/>
</dbReference>
<feature type="site" description="Positions MEP for the nucleophilic attack" evidence="7">
    <location>
        <position position="227"/>
    </location>
</feature>
<dbReference type="PANTHER" id="PTHR32125:SF4">
    <property type="entry name" value="2-C-METHYL-D-ERYTHRITOL 4-PHOSPHATE CYTIDYLYLTRANSFERASE, CHLOROPLASTIC"/>
    <property type="match status" value="1"/>
</dbReference>
<dbReference type="InterPro" id="IPR050088">
    <property type="entry name" value="IspD/TarI_cytidylyltransf_bact"/>
</dbReference>
<evidence type="ECO:0000256" key="1">
    <source>
        <dbReference type="ARBA" id="ARBA00001282"/>
    </source>
</evidence>
<dbReference type="RefSeq" id="WP_151844615.1">
    <property type="nucleotide sequence ID" value="NZ_WBZJ01000003.1"/>
</dbReference>
<feature type="site" description="Positions MEP for the nucleophilic attack" evidence="7">
    <location>
        <position position="170"/>
    </location>
</feature>
<dbReference type="PANTHER" id="PTHR32125">
    <property type="entry name" value="2-C-METHYL-D-ERYTHRITOL 4-PHOSPHATE CYTIDYLYLTRANSFERASE, CHLOROPLASTIC"/>
    <property type="match status" value="1"/>
</dbReference>
<organism evidence="8 9">
    <name type="scientific">Corynebacterium zhongnanshanii</name>
    <dbReference type="NCBI Taxonomy" id="2768834"/>
    <lineage>
        <taxon>Bacteria</taxon>
        <taxon>Bacillati</taxon>
        <taxon>Actinomycetota</taxon>
        <taxon>Actinomycetes</taxon>
        <taxon>Mycobacteriales</taxon>
        <taxon>Corynebacteriaceae</taxon>
        <taxon>Corynebacterium</taxon>
    </lineage>
</organism>
<keyword evidence="5 7" id="KW-0548">Nucleotidyltransferase</keyword>
<feature type="site" description="Transition state stabilizer" evidence="7">
    <location>
        <position position="17"/>
    </location>
</feature>
<comment type="caution">
    <text evidence="8">The sequence shown here is derived from an EMBL/GenBank/DDBJ whole genome shotgun (WGS) entry which is preliminary data.</text>
</comment>
<keyword evidence="9" id="KW-1185">Reference proteome</keyword>
<dbReference type="PROSITE" id="PS01295">
    <property type="entry name" value="ISPD"/>
    <property type="match status" value="1"/>
</dbReference>
<dbReference type="InterPro" id="IPR018294">
    <property type="entry name" value="ISPD_synthase_CS"/>
</dbReference>
<dbReference type="InterPro" id="IPR001228">
    <property type="entry name" value="IspD"/>
</dbReference>
<dbReference type="Proteomes" id="UP000436181">
    <property type="component" value="Unassembled WGS sequence"/>
</dbReference>
<evidence type="ECO:0000256" key="6">
    <source>
        <dbReference type="ARBA" id="ARBA00023229"/>
    </source>
</evidence>
<dbReference type="EMBL" id="WBZJ01000003">
    <property type="protein sequence ID" value="KAB3519832.1"/>
    <property type="molecule type" value="Genomic_DNA"/>
</dbReference>
<evidence type="ECO:0000256" key="4">
    <source>
        <dbReference type="ARBA" id="ARBA00022679"/>
    </source>
</evidence>
<dbReference type="EC" id="2.7.7.60" evidence="7"/>